<dbReference type="PROSITE" id="PS51782">
    <property type="entry name" value="LYSM"/>
    <property type="match status" value="2"/>
</dbReference>
<dbReference type="InterPro" id="IPR018392">
    <property type="entry name" value="LysM"/>
</dbReference>
<dbReference type="InterPro" id="IPR023346">
    <property type="entry name" value="Lysozyme-like_dom_sf"/>
</dbReference>
<evidence type="ECO:0000313" key="5">
    <source>
        <dbReference type="Proteomes" id="UP000253083"/>
    </source>
</evidence>
<dbReference type="Proteomes" id="UP000253083">
    <property type="component" value="Unassembled WGS sequence"/>
</dbReference>
<dbReference type="EMBL" id="QNRT01000002">
    <property type="protein sequence ID" value="RBP51629.1"/>
    <property type="molecule type" value="Genomic_DNA"/>
</dbReference>
<dbReference type="GO" id="GO:0016020">
    <property type="term" value="C:membrane"/>
    <property type="evidence" value="ECO:0007669"/>
    <property type="project" value="InterPro"/>
</dbReference>
<feature type="domain" description="LysM" evidence="3">
    <location>
        <begin position="421"/>
        <end position="465"/>
    </location>
</feature>
<evidence type="ECO:0000256" key="1">
    <source>
        <dbReference type="ARBA" id="ARBA00007734"/>
    </source>
</evidence>
<comment type="similarity">
    <text evidence="1">Belongs to the transglycosylase Slt family.</text>
</comment>
<reference evidence="4 5" key="1">
    <citation type="submission" date="2018-06" db="EMBL/GenBank/DDBJ databases">
        <title>Genomic Encyclopedia of Type Strains, Phase IV (KMG-IV): sequencing the most valuable type-strain genomes for metagenomic binning, comparative biology and taxonomic classification.</title>
        <authorList>
            <person name="Goeker M."/>
        </authorList>
    </citation>
    <scope>NUCLEOTIDE SEQUENCE [LARGE SCALE GENOMIC DNA]</scope>
    <source>
        <strain evidence="4 5">DSM 24032</strain>
    </source>
</reference>
<dbReference type="Gene3D" id="3.10.350.10">
    <property type="entry name" value="LysM domain"/>
    <property type="match status" value="2"/>
</dbReference>
<dbReference type="InterPro" id="IPR008258">
    <property type="entry name" value="Transglycosylase_SLT_dom_1"/>
</dbReference>
<dbReference type="SMART" id="SM00257">
    <property type="entry name" value="LysM"/>
    <property type="match status" value="2"/>
</dbReference>
<dbReference type="PANTHER" id="PTHR33734:SF22">
    <property type="entry name" value="MEMBRANE-BOUND LYTIC MUREIN TRANSGLYCOSYLASE D"/>
    <property type="match status" value="1"/>
</dbReference>
<dbReference type="SUPFAM" id="SSF54106">
    <property type="entry name" value="LysM domain"/>
    <property type="match status" value="2"/>
</dbReference>
<dbReference type="GO" id="GO:0000270">
    <property type="term" value="P:peptidoglycan metabolic process"/>
    <property type="evidence" value="ECO:0007669"/>
    <property type="project" value="InterPro"/>
</dbReference>
<dbReference type="InParanoid" id="A0A395JM03"/>
<dbReference type="InterPro" id="IPR036779">
    <property type="entry name" value="LysM_dom_sf"/>
</dbReference>
<dbReference type="CDD" id="cd16894">
    <property type="entry name" value="MltD-like"/>
    <property type="match status" value="1"/>
</dbReference>
<dbReference type="AlphaFoldDB" id="A0A395JM03"/>
<dbReference type="SUPFAM" id="SSF53955">
    <property type="entry name" value="Lysozyme-like"/>
    <property type="match status" value="1"/>
</dbReference>
<dbReference type="PROSITE" id="PS51257">
    <property type="entry name" value="PROKAR_LIPOPROTEIN"/>
    <property type="match status" value="1"/>
</dbReference>
<dbReference type="PROSITE" id="PS00922">
    <property type="entry name" value="TRANSGLYCOSYLASE"/>
    <property type="match status" value="1"/>
</dbReference>
<organism evidence="4 5">
    <name type="scientific">Arenicella xantha</name>
    <dbReference type="NCBI Taxonomy" id="644221"/>
    <lineage>
        <taxon>Bacteria</taxon>
        <taxon>Pseudomonadati</taxon>
        <taxon>Pseudomonadota</taxon>
        <taxon>Gammaproteobacteria</taxon>
        <taxon>Arenicellales</taxon>
        <taxon>Arenicellaceae</taxon>
        <taxon>Arenicella</taxon>
    </lineage>
</organism>
<protein>
    <submittedName>
        <fullName evidence="4">Membrane-bound lytic murein transglycosylase D</fullName>
    </submittedName>
</protein>
<sequence>MNFKLIIILVVALTVSACGHMRGKDTSAIDPAIENTDGSLSNDTDDANLATSDGGSITLSEAELEAAEVAPSVTKSELGSPSADIFARMRDGFSLPDLDSKHVAEYEKWNASHPTYLENLFKRATPFLFHVVEELEKRGLPMELALLPAVESAYRPEAVSRSSAVGLWQFVPATGREFGLHDDWWYDGRRDPLASTKAALDYLEQLNRMFDGDWFLTLAAYNAGPGTVRRAMKRHRTSRQANYSSISLRSETRRYVPKLIALKNIIEHPERFKVSLEPIASQPYFEVLELPGQVDLNKFAADANIDIGMLRHLNAGFKRWATSPDGPHRLLVPIGDGELIAQAKEAIARAPEIRFKNHRIRQGDTLSGIARQYGVSVASLRKANQLRNNNIRADRTLMVPVRGSSAVIAALAPANQAPSQVVHNVKRGDTLWSIARRYKVRVQELLTWNNLKPDHVLRLNQPVIVVTQRTMH</sequence>
<evidence type="ECO:0000256" key="2">
    <source>
        <dbReference type="SAM" id="MobiDB-lite"/>
    </source>
</evidence>
<feature type="domain" description="LysM" evidence="3">
    <location>
        <begin position="356"/>
        <end position="399"/>
    </location>
</feature>
<dbReference type="GO" id="GO:0008932">
    <property type="term" value="F:lytic endotransglycosylase activity"/>
    <property type="evidence" value="ECO:0007669"/>
    <property type="project" value="TreeGrafter"/>
</dbReference>
<dbReference type="FunCoup" id="A0A395JM03">
    <property type="interactions" value="139"/>
</dbReference>
<dbReference type="Pfam" id="PF01476">
    <property type="entry name" value="LysM"/>
    <property type="match status" value="2"/>
</dbReference>
<name>A0A395JM03_9GAMM</name>
<dbReference type="PANTHER" id="PTHR33734">
    <property type="entry name" value="LYSM DOMAIN-CONTAINING GPI-ANCHORED PROTEIN 2"/>
    <property type="match status" value="1"/>
</dbReference>
<dbReference type="Pfam" id="PF01464">
    <property type="entry name" value="SLT"/>
    <property type="match status" value="1"/>
</dbReference>
<keyword evidence="5" id="KW-1185">Reference proteome</keyword>
<dbReference type="CDD" id="cd00118">
    <property type="entry name" value="LysM"/>
    <property type="match status" value="2"/>
</dbReference>
<proteinExistence type="inferred from homology"/>
<dbReference type="Gene3D" id="1.10.530.10">
    <property type="match status" value="1"/>
</dbReference>
<dbReference type="RefSeq" id="WP_170132067.1">
    <property type="nucleotide sequence ID" value="NZ_QNRT01000002.1"/>
</dbReference>
<accession>A0A395JM03</accession>
<evidence type="ECO:0000259" key="3">
    <source>
        <dbReference type="PROSITE" id="PS51782"/>
    </source>
</evidence>
<gene>
    <name evidence="4" type="ORF">DFR28_1021061</name>
</gene>
<dbReference type="InterPro" id="IPR000189">
    <property type="entry name" value="Transglyc_AS"/>
</dbReference>
<comment type="caution">
    <text evidence="4">The sequence shown here is derived from an EMBL/GenBank/DDBJ whole genome shotgun (WGS) entry which is preliminary data.</text>
</comment>
<evidence type="ECO:0000313" key="4">
    <source>
        <dbReference type="EMBL" id="RBP51629.1"/>
    </source>
</evidence>
<feature type="region of interest" description="Disordered" evidence="2">
    <location>
        <begin position="26"/>
        <end position="47"/>
    </location>
</feature>